<proteinExistence type="predicted"/>
<feature type="region of interest" description="Disordered" evidence="1">
    <location>
        <begin position="41"/>
        <end position="67"/>
    </location>
</feature>
<dbReference type="AlphaFoldDB" id="A0A6N2MTT8"/>
<protein>
    <submittedName>
        <fullName evidence="2">Uncharacterized protein</fullName>
    </submittedName>
</protein>
<evidence type="ECO:0000313" key="2">
    <source>
        <dbReference type="EMBL" id="VFU56942.1"/>
    </source>
</evidence>
<name>A0A6N2MTT8_SALVM</name>
<sequence>MFFPFLWTCTVETFVRREERQKKSSEDESLCNPTKRLFKPGRESELRLNSNLGAEKPGGLPHTQTPWSVERPPFQVSQISVQGLIFWKSSSPRVMAWIINLFANKYLHRRPHFFVGRRRAE</sequence>
<evidence type="ECO:0000256" key="1">
    <source>
        <dbReference type="SAM" id="MobiDB-lite"/>
    </source>
</evidence>
<accession>A0A6N2MTT8</accession>
<dbReference type="EMBL" id="CAADRP010001930">
    <property type="protein sequence ID" value="VFU56942.1"/>
    <property type="molecule type" value="Genomic_DNA"/>
</dbReference>
<reference evidence="2" key="1">
    <citation type="submission" date="2019-03" db="EMBL/GenBank/DDBJ databases">
        <authorList>
            <person name="Mank J."/>
            <person name="Almeida P."/>
        </authorList>
    </citation>
    <scope>NUCLEOTIDE SEQUENCE</scope>
    <source>
        <strain evidence="2">78183</strain>
    </source>
</reference>
<gene>
    <name evidence="2" type="ORF">SVIM_LOCUS411031</name>
</gene>
<organism evidence="2">
    <name type="scientific">Salix viminalis</name>
    <name type="common">Common osier</name>
    <name type="synonym">Basket willow</name>
    <dbReference type="NCBI Taxonomy" id="40686"/>
    <lineage>
        <taxon>Eukaryota</taxon>
        <taxon>Viridiplantae</taxon>
        <taxon>Streptophyta</taxon>
        <taxon>Embryophyta</taxon>
        <taxon>Tracheophyta</taxon>
        <taxon>Spermatophyta</taxon>
        <taxon>Magnoliopsida</taxon>
        <taxon>eudicotyledons</taxon>
        <taxon>Gunneridae</taxon>
        <taxon>Pentapetalae</taxon>
        <taxon>rosids</taxon>
        <taxon>fabids</taxon>
        <taxon>Malpighiales</taxon>
        <taxon>Salicaceae</taxon>
        <taxon>Saliceae</taxon>
        <taxon>Salix</taxon>
    </lineage>
</organism>